<feature type="domain" description="HTH gntR-type" evidence="4">
    <location>
        <begin position="22"/>
        <end position="89"/>
    </location>
</feature>
<gene>
    <name evidence="5" type="primary">ydfH</name>
    <name evidence="5" type="ORF">RG540_PA13180</name>
</gene>
<dbReference type="CDD" id="cd07377">
    <property type="entry name" value="WHTH_GntR"/>
    <property type="match status" value="1"/>
</dbReference>
<dbReference type="OrthoDB" id="9788098at2"/>
<dbReference type="SMART" id="SM00345">
    <property type="entry name" value="HTH_GNTR"/>
    <property type="match status" value="1"/>
</dbReference>
<dbReference type="InterPro" id="IPR000524">
    <property type="entry name" value="Tscrpt_reg_HTH_GntR"/>
</dbReference>
<dbReference type="GeneID" id="24260681"/>
<protein>
    <submittedName>
        <fullName evidence="5">HTH-type transcriptional regulator YdfH</fullName>
    </submittedName>
</protein>
<dbReference type="SUPFAM" id="SSF48008">
    <property type="entry name" value="GntR ligand-binding domain-like"/>
    <property type="match status" value="1"/>
</dbReference>
<dbReference type="Proteomes" id="UP000028181">
    <property type="component" value="Plasmid pHAMBI540a"/>
</dbReference>
<evidence type="ECO:0000313" key="6">
    <source>
        <dbReference type="Proteomes" id="UP000028181"/>
    </source>
</evidence>
<keyword evidence="6" id="KW-1185">Reference proteome</keyword>
<dbReference type="InterPro" id="IPR036390">
    <property type="entry name" value="WH_DNA-bd_sf"/>
</dbReference>
<dbReference type="PANTHER" id="PTHR43537">
    <property type="entry name" value="TRANSCRIPTIONAL REGULATOR, GNTR FAMILY"/>
    <property type="match status" value="1"/>
</dbReference>
<dbReference type="SUPFAM" id="SSF46785">
    <property type="entry name" value="Winged helix' DNA-binding domain"/>
    <property type="match status" value="1"/>
</dbReference>
<dbReference type="Pfam" id="PF07729">
    <property type="entry name" value="FCD"/>
    <property type="match status" value="1"/>
</dbReference>
<reference evidence="6" key="1">
    <citation type="journal article" date="2014" name="BMC Genomics">
        <title>Genome sequencing of two Neorhizobium galegae strains reveals a noeT gene responsible for the unusual acetylation of the nodulation factors.</title>
        <authorList>
            <person name="Osterman J."/>
            <person name="Marsh J."/>
            <person name="Laine P.K."/>
            <person name="Zeng Z."/>
            <person name="Alatalo E."/>
            <person name="Sullivan J.T."/>
            <person name="Young J.P."/>
            <person name="Thomas-Oates J."/>
            <person name="Paulin L."/>
            <person name="Lindstrom K."/>
        </authorList>
    </citation>
    <scope>NUCLEOTIDE SEQUENCE [LARGE SCALE GENOMIC DNA]</scope>
    <source>
        <strain evidence="6">HAMBI 540</strain>
    </source>
</reference>
<organism evidence="5 6">
    <name type="scientific">Neorhizobium galegae bv. orientalis str. HAMBI 540</name>
    <dbReference type="NCBI Taxonomy" id="1028800"/>
    <lineage>
        <taxon>Bacteria</taxon>
        <taxon>Pseudomonadati</taxon>
        <taxon>Pseudomonadota</taxon>
        <taxon>Alphaproteobacteria</taxon>
        <taxon>Hyphomicrobiales</taxon>
        <taxon>Rhizobiaceae</taxon>
        <taxon>Rhizobium/Agrobacterium group</taxon>
        <taxon>Neorhizobium</taxon>
    </lineage>
</organism>
<evidence type="ECO:0000256" key="1">
    <source>
        <dbReference type="ARBA" id="ARBA00023015"/>
    </source>
</evidence>
<dbReference type="GO" id="GO:0003700">
    <property type="term" value="F:DNA-binding transcription factor activity"/>
    <property type="evidence" value="ECO:0007669"/>
    <property type="project" value="InterPro"/>
</dbReference>
<dbReference type="Gene3D" id="1.10.10.10">
    <property type="entry name" value="Winged helix-like DNA-binding domain superfamily/Winged helix DNA-binding domain"/>
    <property type="match status" value="1"/>
</dbReference>
<dbReference type="AlphaFoldDB" id="A0A068T1N4"/>
<evidence type="ECO:0000313" key="5">
    <source>
        <dbReference type="EMBL" id="CDN51994.1"/>
    </source>
</evidence>
<keyword evidence="5" id="KW-0614">Plasmid</keyword>
<dbReference type="SMART" id="SM00895">
    <property type="entry name" value="FCD"/>
    <property type="match status" value="1"/>
</dbReference>
<dbReference type="PATRIC" id="fig|1028800.3.peg.5963"/>
<dbReference type="Pfam" id="PF00392">
    <property type="entry name" value="GntR"/>
    <property type="match status" value="1"/>
</dbReference>
<accession>A0A068T1N4</accession>
<dbReference type="RefSeq" id="WP_080725132.1">
    <property type="nucleotide sequence ID" value="NZ_HG938354.1"/>
</dbReference>
<name>A0A068T1N4_NEOGA</name>
<dbReference type="eggNOG" id="COG1802">
    <property type="taxonomic scope" value="Bacteria"/>
</dbReference>
<dbReference type="InterPro" id="IPR011711">
    <property type="entry name" value="GntR_C"/>
</dbReference>
<keyword evidence="3" id="KW-0804">Transcription</keyword>
<dbReference type="PROSITE" id="PS50949">
    <property type="entry name" value="HTH_GNTR"/>
    <property type="match status" value="1"/>
</dbReference>
<geneLocation type="plasmid" evidence="6">
    <name>II</name>
</geneLocation>
<dbReference type="EMBL" id="HG938354">
    <property type="protein sequence ID" value="CDN51994.1"/>
    <property type="molecule type" value="Genomic_DNA"/>
</dbReference>
<sequence length="255" mass="28091">MALEFSSDIAEVLTSASLVPEGNLVEQVHRALRAAIVEVRVRPGSALSEKEIAACLNVSKTPIREALIRLVEERLVTVVPKSGTRVAPIDIDRFREGCFARLHIEVAAVAQAATLRSDEHIIQMKANISQQREALENEAYWDFFLLDETFHALILKAAGLPGLIPIMEAAKVEVDRIRSLKNRLGVRRTEIVIREHEAIVAAIAARDPGRAAQAIRDHLGEVDQRIWALGEDHVLWNFIASVSKTPPRSSIGIAG</sequence>
<evidence type="ECO:0000256" key="2">
    <source>
        <dbReference type="ARBA" id="ARBA00023125"/>
    </source>
</evidence>
<dbReference type="PANTHER" id="PTHR43537:SF6">
    <property type="entry name" value="HTH-TYPE TRANSCRIPTIONAL REPRESSOR RSPR"/>
    <property type="match status" value="1"/>
</dbReference>
<proteinExistence type="predicted"/>
<dbReference type="GO" id="GO:0003677">
    <property type="term" value="F:DNA binding"/>
    <property type="evidence" value="ECO:0007669"/>
    <property type="project" value="UniProtKB-KW"/>
</dbReference>
<evidence type="ECO:0000259" key="4">
    <source>
        <dbReference type="PROSITE" id="PS50949"/>
    </source>
</evidence>
<dbReference type="InterPro" id="IPR036388">
    <property type="entry name" value="WH-like_DNA-bd_sf"/>
</dbReference>
<dbReference type="HOGENOM" id="CLU_017584_5_2_5"/>
<dbReference type="KEGG" id="ngg:RG540_PA13180"/>
<dbReference type="InterPro" id="IPR008920">
    <property type="entry name" value="TF_FadR/GntR_C"/>
</dbReference>
<dbReference type="Gene3D" id="1.20.120.530">
    <property type="entry name" value="GntR ligand-binding domain-like"/>
    <property type="match status" value="1"/>
</dbReference>
<keyword evidence="2" id="KW-0238">DNA-binding</keyword>
<keyword evidence="1" id="KW-0805">Transcription regulation</keyword>
<evidence type="ECO:0000256" key="3">
    <source>
        <dbReference type="ARBA" id="ARBA00023163"/>
    </source>
</evidence>